<dbReference type="InterPro" id="IPR002941">
    <property type="entry name" value="DNA_methylase_N4/N6"/>
</dbReference>
<dbReference type="EC" id="2.1.1.-" evidence="5"/>
<keyword evidence="2 7" id="KW-0489">Methyltransferase</keyword>
<protein>
    <recommendedName>
        <fullName evidence="5">Methyltransferase</fullName>
        <ecNumber evidence="5">2.1.1.-</ecNumber>
    </recommendedName>
</protein>
<dbReference type="OrthoDB" id="9800801at2"/>
<dbReference type="SUPFAM" id="SSF53335">
    <property type="entry name" value="S-adenosyl-L-methionine-dependent methyltransferases"/>
    <property type="match status" value="1"/>
</dbReference>
<sequence length="250" mass="28120">MTIKIINGDCMRVLANLEDESVDCIVTDPPYGETSLEWDKWPPGWPALARRVLKKTGSMWVFGSTRMFFDHVEEFSGWRLSHDVVWEKHNGTGLFNDRFRRVHELALHFYRSDAQWADVYKQPQFTNDARARVVRKKGRPAQWIGATGETIYRSEDGGPRLMRSVMFCRSEHGRARHPTQKPIGIVEPLLLYACPPGGTVLDLFAGSGTTGLAAKIHDRNAILIEGKPEFADLAAQRLEDDAPLLTGSAA</sequence>
<dbReference type="InterPro" id="IPR002052">
    <property type="entry name" value="DNA_methylase_N6_adenine_CS"/>
</dbReference>
<dbReference type="GO" id="GO:0003677">
    <property type="term" value="F:DNA binding"/>
    <property type="evidence" value="ECO:0007669"/>
    <property type="project" value="InterPro"/>
</dbReference>
<dbReference type="Pfam" id="PF01555">
    <property type="entry name" value="N6_N4_Mtase"/>
    <property type="match status" value="1"/>
</dbReference>
<organism evidence="7 8">
    <name type="scientific">Xaviernesmea oryzae</name>
    <dbReference type="NCBI Taxonomy" id="464029"/>
    <lineage>
        <taxon>Bacteria</taxon>
        <taxon>Pseudomonadati</taxon>
        <taxon>Pseudomonadota</taxon>
        <taxon>Alphaproteobacteria</taxon>
        <taxon>Hyphomicrobiales</taxon>
        <taxon>Rhizobiaceae</taxon>
        <taxon>Rhizobium/Agrobacterium group</taxon>
        <taxon>Xaviernesmea</taxon>
    </lineage>
</organism>
<evidence type="ECO:0000313" key="7">
    <source>
        <dbReference type="EMBL" id="SMF65675.1"/>
    </source>
</evidence>
<evidence type="ECO:0000313" key="8">
    <source>
        <dbReference type="Proteomes" id="UP000192903"/>
    </source>
</evidence>
<dbReference type="PROSITE" id="PS00092">
    <property type="entry name" value="N6_MTASE"/>
    <property type="match status" value="1"/>
</dbReference>
<feature type="domain" description="DNA methylase N-4/N-6" evidence="6">
    <location>
        <begin position="22"/>
        <end position="235"/>
    </location>
</feature>
<comment type="catalytic activity">
    <reaction evidence="4">
        <text>a 2'-deoxyadenosine in DNA + S-adenosyl-L-methionine = an N(6)-methyl-2'-deoxyadenosine in DNA + S-adenosyl-L-homocysteine + H(+)</text>
        <dbReference type="Rhea" id="RHEA:15197"/>
        <dbReference type="Rhea" id="RHEA-COMP:12418"/>
        <dbReference type="Rhea" id="RHEA-COMP:12419"/>
        <dbReference type="ChEBI" id="CHEBI:15378"/>
        <dbReference type="ChEBI" id="CHEBI:57856"/>
        <dbReference type="ChEBI" id="CHEBI:59789"/>
        <dbReference type="ChEBI" id="CHEBI:90615"/>
        <dbReference type="ChEBI" id="CHEBI:90616"/>
        <dbReference type="EC" id="2.1.1.72"/>
    </reaction>
</comment>
<evidence type="ECO:0000256" key="3">
    <source>
        <dbReference type="ARBA" id="ARBA00022679"/>
    </source>
</evidence>
<dbReference type="GO" id="GO:0032259">
    <property type="term" value="P:methylation"/>
    <property type="evidence" value="ECO:0007669"/>
    <property type="project" value="UniProtKB-KW"/>
</dbReference>
<dbReference type="EMBL" id="FXAF01000011">
    <property type="protein sequence ID" value="SMF65675.1"/>
    <property type="molecule type" value="Genomic_DNA"/>
</dbReference>
<evidence type="ECO:0000256" key="1">
    <source>
        <dbReference type="ARBA" id="ARBA00006594"/>
    </source>
</evidence>
<proteinExistence type="inferred from homology"/>
<dbReference type="GO" id="GO:0008170">
    <property type="term" value="F:N-methyltransferase activity"/>
    <property type="evidence" value="ECO:0007669"/>
    <property type="project" value="InterPro"/>
</dbReference>
<evidence type="ECO:0000256" key="2">
    <source>
        <dbReference type="ARBA" id="ARBA00022603"/>
    </source>
</evidence>
<dbReference type="Gene3D" id="3.40.50.150">
    <property type="entry name" value="Vaccinia Virus protein VP39"/>
    <property type="match status" value="1"/>
</dbReference>
<dbReference type="PRINTS" id="PR00508">
    <property type="entry name" value="S21N4MTFRASE"/>
</dbReference>
<comment type="similarity">
    <text evidence="1 5">Belongs to the N(4)/N(6)-methyltransferase family.</text>
</comment>
<dbReference type="RefSeq" id="WP_085424098.1">
    <property type="nucleotide sequence ID" value="NZ_FXAF01000011.1"/>
</dbReference>
<dbReference type="STRING" id="464029.SAMN02982989_3391"/>
<keyword evidence="8" id="KW-1185">Reference proteome</keyword>
<evidence type="ECO:0000259" key="6">
    <source>
        <dbReference type="Pfam" id="PF01555"/>
    </source>
</evidence>
<dbReference type="InterPro" id="IPR029063">
    <property type="entry name" value="SAM-dependent_MTases_sf"/>
</dbReference>
<gene>
    <name evidence="7" type="ORF">SAMN02982989_3391</name>
</gene>
<evidence type="ECO:0000256" key="4">
    <source>
        <dbReference type="ARBA" id="ARBA00047942"/>
    </source>
</evidence>
<dbReference type="Proteomes" id="UP000192903">
    <property type="component" value="Unassembled WGS sequence"/>
</dbReference>
<evidence type="ECO:0000256" key="5">
    <source>
        <dbReference type="RuleBase" id="RU362026"/>
    </source>
</evidence>
<dbReference type="GO" id="GO:0009007">
    <property type="term" value="F:site-specific DNA-methyltransferase (adenine-specific) activity"/>
    <property type="evidence" value="ECO:0007669"/>
    <property type="project" value="UniProtKB-EC"/>
</dbReference>
<keyword evidence="3 7" id="KW-0808">Transferase</keyword>
<dbReference type="InterPro" id="IPR001091">
    <property type="entry name" value="RM_Methyltransferase"/>
</dbReference>
<reference evidence="8" key="1">
    <citation type="submission" date="2017-04" db="EMBL/GenBank/DDBJ databases">
        <authorList>
            <person name="Varghese N."/>
            <person name="Submissions S."/>
        </authorList>
    </citation>
    <scope>NUCLEOTIDE SEQUENCE [LARGE SCALE GENOMIC DNA]</scope>
    <source>
        <strain evidence="8">B4P</strain>
    </source>
</reference>
<accession>A0A1X7G882</accession>
<dbReference type="AlphaFoldDB" id="A0A1X7G882"/>
<name>A0A1X7G882_9HYPH</name>